<keyword evidence="1" id="KW-0732">Signal</keyword>
<dbReference type="EMBL" id="CAJNIZ010034803">
    <property type="protein sequence ID" value="CAE7555669.1"/>
    <property type="molecule type" value="Genomic_DNA"/>
</dbReference>
<protein>
    <submittedName>
        <fullName evidence="2">Gorasp2 protein</fullName>
    </submittedName>
</protein>
<comment type="caution">
    <text evidence="2">The sequence shown here is derived from an EMBL/GenBank/DDBJ whole genome shotgun (WGS) entry which is preliminary data.</text>
</comment>
<feature type="signal peptide" evidence="1">
    <location>
        <begin position="1"/>
        <end position="22"/>
    </location>
</feature>
<accession>A0A812U7C1</accession>
<feature type="non-terminal residue" evidence="2">
    <location>
        <position position="272"/>
    </location>
</feature>
<evidence type="ECO:0000313" key="2">
    <source>
        <dbReference type="EMBL" id="CAE7555669.1"/>
    </source>
</evidence>
<gene>
    <name evidence="2" type="primary">Gorasp2</name>
    <name evidence="2" type="ORF">SPIL2461_LOCUS14787</name>
</gene>
<evidence type="ECO:0000313" key="3">
    <source>
        <dbReference type="Proteomes" id="UP000649617"/>
    </source>
</evidence>
<sequence>LTSRSVGPALVSLGVWSQLAEAVVEDRKDMSAQRRREVAAGMTDLFENPKGAPAIVEAIQSILQRFGGEGQVVGEVLTLCRALPDAVPVKLLLGHQFDKIVQIGFQSSNCKELAVTVLAAWAEQLYGAQKSSGKGSSGKGDSTSPATHDICRLTAMIARLLGDCKCDVQKLQSYGYHQQVGRVLCDLCSFNAASFGQVLPPAETGTLWNALLSLLRYPSANLHVDALSSMVSLARHAPGITTSIAGTSRPPLETLLGVSGLLWGLGFRVKVP</sequence>
<dbReference type="Proteomes" id="UP000649617">
    <property type="component" value="Unassembled WGS sequence"/>
</dbReference>
<dbReference type="AlphaFoldDB" id="A0A812U7C1"/>
<dbReference type="OrthoDB" id="417676at2759"/>
<organism evidence="2 3">
    <name type="scientific">Symbiodinium pilosum</name>
    <name type="common">Dinoflagellate</name>
    <dbReference type="NCBI Taxonomy" id="2952"/>
    <lineage>
        <taxon>Eukaryota</taxon>
        <taxon>Sar</taxon>
        <taxon>Alveolata</taxon>
        <taxon>Dinophyceae</taxon>
        <taxon>Suessiales</taxon>
        <taxon>Symbiodiniaceae</taxon>
        <taxon>Symbiodinium</taxon>
    </lineage>
</organism>
<name>A0A812U7C1_SYMPI</name>
<keyword evidence="3" id="KW-1185">Reference proteome</keyword>
<proteinExistence type="predicted"/>
<evidence type="ECO:0000256" key="1">
    <source>
        <dbReference type="SAM" id="SignalP"/>
    </source>
</evidence>
<reference evidence="2" key="1">
    <citation type="submission" date="2021-02" db="EMBL/GenBank/DDBJ databases">
        <authorList>
            <person name="Dougan E. K."/>
            <person name="Rhodes N."/>
            <person name="Thang M."/>
            <person name="Chan C."/>
        </authorList>
    </citation>
    <scope>NUCLEOTIDE SEQUENCE</scope>
</reference>
<feature type="chain" id="PRO_5032902194" evidence="1">
    <location>
        <begin position="23"/>
        <end position="272"/>
    </location>
</feature>